<evidence type="ECO:0000313" key="2">
    <source>
        <dbReference type="EMBL" id="KAJ2906876.1"/>
    </source>
</evidence>
<dbReference type="Proteomes" id="UP001201980">
    <property type="component" value="Unassembled WGS sequence"/>
</dbReference>
<dbReference type="InterPro" id="IPR051935">
    <property type="entry name" value="HSDL2"/>
</dbReference>
<dbReference type="EMBL" id="JAKWBI020000008">
    <property type="protein sequence ID" value="KAJ2906876.1"/>
    <property type="molecule type" value="Genomic_DNA"/>
</dbReference>
<name>A0AAD5RZC6_9PEZI</name>
<comment type="caution">
    <text evidence="2">The sequence shown here is derived from an EMBL/GenBank/DDBJ whole genome shotgun (WGS) entry which is preliminary data.</text>
</comment>
<gene>
    <name evidence="2" type="ORF">MKZ38_010374</name>
</gene>
<dbReference type="InterPro" id="IPR036291">
    <property type="entry name" value="NAD(P)-bd_dom_sf"/>
</dbReference>
<protein>
    <submittedName>
        <fullName evidence="2">Oxidoreductase</fullName>
    </submittedName>
</protein>
<dbReference type="Pfam" id="PF00106">
    <property type="entry name" value="adh_short"/>
    <property type="match status" value="1"/>
</dbReference>
<feature type="region of interest" description="Disordered" evidence="1">
    <location>
        <begin position="21"/>
        <end position="56"/>
    </location>
</feature>
<organism evidence="2 3">
    <name type="scientific">Zalerion maritima</name>
    <dbReference type="NCBI Taxonomy" id="339359"/>
    <lineage>
        <taxon>Eukaryota</taxon>
        <taxon>Fungi</taxon>
        <taxon>Dikarya</taxon>
        <taxon>Ascomycota</taxon>
        <taxon>Pezizomycotina</taxon>
        <taxon>Sordariomycetes</taxon>
        <taxon>Lulworthiomycetidae</taxon>
        <taxon>Lulworthiales</taxon>
        <taxon>Lulworthiaceae</taxon>
        <taxon>Zalerion</taxon>
    </lineage>
</organism>
<dbReference type="InterPro" id="IPR002347">
    <property type="entry name" value="SDR_fam"/>
</dbReference>
<proteinExistence type="predicted"/>
<dbReference type="SUPFAM" id="SSF51735">
    <property type="entry name" value="NAD(P)-binding Rossmann-fold domains"/>
    <property type="match status" value="1"/>
</dbReference>
<dbReference type="PANTHER" id="PTHR42808">
    <property type="entry name" value="HYDROXYSTEROID DEHYDROGENASE-LIKE PROTEIN 2"/>
    <property type="match status" value="1"/>
</dbReference>
<dbReference type="PANTHER" id="PTHR42808:SF4">
    <property type="entry name" value="SHORT CHAIN DEHYDROGENASE"/>
    <property type="match status" value="1"/>
</dbReference>
<dbReference type="Gene3D" id="3.40.50.720">
    <property type="entry name" value="NAD(P)-binding Rossmann-like Domain"/>
    <property type="match status" value="1"/>
</dbReference>
<feature type="compositionally biased region" description="Acidic residues" evidence="1">
    <location>
        <begin position="136"/>
        <end position="159"/>
    </location>
</feature>
<accession>A0AAD5RZC6</accession>
<evidence type="ECO:0000256" key="1">
    <source>
        <dbReference type="SAM" id="MobiDB-lite"/>
    </source>
</evidence>
<dbReference type="AlphaFoldDB" id="A0AAD5RZC6"/>
<feature type="region of interest" description="Disordered" evidence="1">
    <location>
        <begin position="134"/>
        <end position="159"/>
    </location>
</feature>
<reference evidence="2" key="1">
    <citation type="submission" date="2022-07" db="EMBL/GenBank/DDBJ databases">
        <title>Draft genome sequence of Zalerion maritima ATCC 34329, a (micro)plastics degrading marine fungus.</title>
        <authorList>
            <person name="Paco A."/>
            <person name="Goncalves M.F.M."/>
            <person name="Rocha-Santos T.A.P."/>
            <person name="Alves A."/>
        </authorList>
    </citation>
    <scope>NUCLEOTIDE SEQUENCE</scope>
    <source>
        <strain evidence="2">ATCC 34329</strain>
    </source>
</reference>
<sequence length="159" mass="17298">MLQKHFSPAIQDDGTINQLSIVVSSKSVSPPPPPPSSQDGTDNPNEFPPDPNSRSSTITTVTKEITLAGGIATAIPVDVRDPASIDALVAKTVETYGRIDVLIYNPGAIYWAPVSRTPLSRFLLMQSVNTTGLYAAEEEEKQEEEKQEQEEEEEEEEAA</sequence>
<keyword evidence="3" id="KW-1185">Reference proteome</keyword>
<evidence type="ECO:0000313" key="3">
    <source>
        <dbReference type="Proteomes" id="UP001201980"/>
    </source>
</evidence>